<proteinExistence type="predicted"/>
<sequence>MFRKITHDIRKPLLLENELRVFPSDPDGDNIIRRVTESGFVAVSHGCGRLRYILYSSWNLFIYLFS</sequence>
<dbReference type="EMBL" id="RDQH01000331">
    <property type="protein sequence ID" value="RXH99276.1"/>
    <property type="molecule type" value="Genomic_DNA"/>
</dbReference>
<gene>
    <name evidence="1" type="ORF">DVH24_011601</name>
</gene>
<accession>A0A498JW13</accession>
<evidence type="ECO:0000313" key="1">
    <source>
        <dbReference type="EMBL" id="RXH99276.1"/>
    </source>
</evidence>
<protein>
    <submittedName>
        <fullName evidence="1">Uncharacterized protein</fullName>
    </submittedName>
</protein>
<organism evidence="1 2">
    <name type="scientific">Malus domestica</name>
    <name type="common">Apple</name>
    <name type="synonym">Pyrus malus</name>
    <dbReference type="NCBI Taxonomy" id="3750"/>
    <lineage>
        <taxon>Eukaryota</taxon>
        <taxon>Viridiplantae</taxon>
        <taxon>Streptophyta</taxon>
        <taxon>Embryophyta</taxon>
        <taxon>Tracheophyta</taxon>
        <taxon>Spermatophyta</taxon>
        <taxon>Magnoliopsida</taxon>
        <taxon>eudicotyledons</taxon>
        <taxon>Gunneridae</taxon>
        <taxon>Pentapetalae</taxon>
        <taxon>rosids</taxon>
        <taxon>fabids</taxon>
        <taxon>Rosales</taxon>
        <taxon>Rosaceae</taxon>
        <taxon>Amygdaloideae</taxon>
        <taxon>Maleae</taxon>
        <taxon>Malus</taxon>
    </lineage>
</organism>
<reference evidence="1 2" key="1">
    <citation type="submission" date="2018-10" db="EMBL/GenBank/DDBJ databases">
        <title>A high-quality apple genome assembly.</title>
        <authorList>
            <person name="Hu J."/>
        </authorList>
    </citation>
    <scope>NUCLEOTIDE SEQUENCE [LARGE SCALE GENOMIC DNA]</scope>
    <source>
        <strain evidence="2">cv. HFTH1</strain>
        <tissue evidence="1">Young leaf</tissue>
    </source>
</reference>
<comment type="caution">
    <text evidence="1">The sequence shown here is derived from an EMBL/GenBank/DDBJ whole genome shotgun (WGS) entry which is preliminary data.</text>
</comment>
<name>A0A498JW13_MALDO</name>
<keyword evidence="2" id="KW-1185">Reference proteome</keyword>
<dbReference type="STRING" id="3750.A0A498JW13"/>
<evidence type="ECO:0000313" key="2">
    <source>
        <dbReference type="Proteomes" id="UP000290289"/>
    </source>
</evidence>
<dbReference type="Proteomes" id="UP000290289">
    <property type="component" value="Chromosome 5"/>
</dbReference>
<dbReference type="AlphaFoldDB" id="A0A498JW13"/>